<proteinExistence type="predicted"/>
<keyword evidence="3" id="KW-1185">Reference proteome</keyword>
<dbReference type="InParanoid" id="A0A2H3DQX0"/>
<dbReference type="Proteomes" id="UP000217790">
    <property type="component" value="Unassembled WGS sequence"/>
</dbReference>
<accession>A0A2H3DQX0</accession>
<keyword evidence="1" id="KW-0812">Transmembrane</keyword>
<dbReference type="STRING" id="47427.A0A2H3DQX0"/>
<reference evidence="3" key="1">
    <citation type="journal article" date="2017" name="Nat. Ecol. Evol.">
        <title>Genome expansion and lineage-specific genetic innovations in the forest pathogenic fungi Armillaria.</title>
        <authorList>
            <person name="Sipos G."/>
            <person name="Prasanna A.N."/>
            <person name="Walter M.C."/>
            <person name="O'Connor E."/>
            <person name="Balint B."/>
            <person name="Krizsan K."/>
            <person name="Kiss B."/>
            <person name="Hess J."/>
            <person name="Varga T."/>
            <person name="Slot J."/>
            <person name="Riley R."/>
            <person name="Boka B."/>
            <person name="Rigling D."/>
            <person name="Barry K."/>
            <person name="Lee J."/>
            <person name="Mihaltcheva S."/>
            <person name="LaButti K."/>
            <person name="Lipzen A."/>
            <person name="Waldron R."/>
            <person name="Moloney N.M."/>
            <person name="Sperisen C."/>
            <person name="Kredics L."/>
            <person name="Vagvoelgyi C."/>
            <person name="Patrignani A."/>
            <person name="Fitzpatrick D."/>
            <person name="Nagy I."/>
            <person name="Doyle S."/>
            <person name="Anderson J.B."/>
            <person name="Grigoriev I.V."/>
            <person name="Gueldener U."/>
            <person name="Muensterkoetter M."/>
            <person name="Nagy L.G."/>
        </authorList>
    </citation>
    <scope>NUCLEOTIDE SEQUENCE [LARGE SCALE GENOMIC DNA]</scope>
    <source>
        <strain evidence="3">Ar21-2</strain>
    </source>
</reference>
<feature type="non-terminal residue" evidence="2">
    <location>
        <position position="1"/>
    </location>
</feature>
<dbReference type="OrthoDB" id="3246627at2759"/>
<evidence type="ECO:0000313" key="2">
    <source>
        <dbReference type="EMBL" id="PBK90663.1"/>
    </source>
</evidence>
<name>A0A2H3DQX0_ARMGA</name>
<gene>
    <name evidence="2" type="ORF">ARMGADRAFT_1111175</name>
</gene>
<keyword evidence="1" id="KW-0472">Membrane</keyword>
<dbReference type="AlphaFoldDB" id="A0A2H3DQX0"/>
<protein>
    <submittedName>
        <fullName evidence="2">Uncharacterized protein</fullName>
    </submittedName>
</protein>
<evidence type="ECO:0000256" key="1">
    <source>
        <dbReference type="SAM" id="Phobius"/>
    </source>
</evidence>
<organism evidence="2 3">
    <name type="scientific">Armillaria gallica</name>
    <name type="common">Bulbous honey fungus</name>
    <name type="synonym">Armillaria bulbosa</name>
    <dbReference type="NCBI Taxonomy" id="47427"/>
    <lineage>
        <taxon>Eukaryota</taxon>
        <taxon>Fungi</taxon>
        <taxon>Dikarya</taxon>
        <taxon>Basidiomycota</taxon>
        <taxon>Agaricomycotina</taxon>
        <taxon>Agaricomycetes</taxon>
        <taxon>Agaricomycetidae</taxon>
        <taxon>Agaricales</taxon>
        <taxon>Marasmiineae</taxon>
        <taxon>Physalacriaceae</taxon>
        <taxon>Armillaria</taxon>
    </lineage>
</organism>
<keyword evidence="1" id="KW-1133">Transmembrane helix</keyword>
<dbReference type="EMBL" id="KZ293664">
    <property type="protein sequence ID" value="PBK90663.1"/>
    <property type="molecule type" value="Genomic_DNA"/>
</dbReference>
<evidence type="ECO:0000313" key="3">
    <source>
        <dbReference type="Proteomes" id="UP000217790"/>
    </source>
</evidence>
<dbReference type="OMA" id="TSECELC"/>
<feature type="transmembrane region" description="Helical" evidence="1">
    <location>
        <begin position="434"/>
        <end position="452"/>
    </location>
</feature>
<sequence>LVQKGVYIPQARALACDLVKAGISQKRVGEVIYLIAKYTGLSVKGAMSHQTVGRAITEGGAAAKLQLAFELNGVKGFTASGDATSHKSTNYEAMHVTYIAPNYNNPSHPSVPSTHLFAISSTVSHHSETQVQSWKKHILDICTLFSCCPISKRTQITFNVPDFLCMLKGMHGDHASDQKKTVKLMLAWKTEVIRTQLGWDHFETLSAAQLTEALTKVKIKCVDNAGGFTEWLKLDEEETGTCYKAAMDALTLKLGQEEYEKLPGVEKREIDTFFWAGCSMHKELNSIISVWGDLGVEPPVMLANKDNDAMIKLAALSGSMLEAAECAVKASERGAVKLTQLSSSLFHCKDNKKGYQDQHCDYFQNTVKENSQFPDVSNTRYHSTCLAACHLILYLDHYRTFMEIMHNQKTKPGFNHMEENVYKGLHDIPTITELAVLCLYYLVVTGPYFVAVRGPGTKKLNMLELGPRYEKLKAHIRNLILHPELALSSTVIVPCAEEANP</sequence>